<protein>
    <submittedName>
        <fullName evidence="2">D-mannose-1-phosphate guanyltransferase</fullName>
    </submittedName>
</protein>
<reference evidence="2 3" key="1">
    <citation type="submission" date="2018-04" db="EMBL/GenBank/DDBJ databases">
        <title>Chitinophaga fuyangensis sp. nov., isolated from soil in a chemical factory.</title>
        <authorList>
            <person name="Chen K."/>
        </authorList>
    </citation>
    <scope>NUCLEOTIDE SEQUENCE [LARGE SCALE GENOMIC DNA]</scope>
    <source>
        <strain evidence="2 3">LY-1</strain>
    </source>
</reference>
<dbReference type="GO" id="GO:0016740">
    <property type="term" value="F:transferase activity"/>
    <property type="evidence" value="ECO:0007669"/>
    <property type="project" value="UniProtKB-KW"/>
</dbReference>
<dbReference type="InterPro" id="IPR050486">
    <property type="entry name" value="Mannose-1P_guanyltransferase"/>
</dbReference>
<accession>A0A2T7BJN5</accession>
<dbReference type="Proteomes" id="UP000244450">
    <property type="component" value="Unassembled WGS sequence"/>
</dbReference>
<dbReference type="InterPro" id="IPR005835">
    <property type="entry name" value="NTP_transferase_dom"/>
</dbReference>
<dbReference type="Pfam" id="PF00483">
    <property type="entry name" value="NTP_transferase"/>
    <property type="match status" value="1"/>
</dbReference>
<dbReference type="OrthoDB" id="9813880at2"/>
<dbReference type="InterPro" id="IPR029044">
    <property type="entry name" value="Nucleotide-diphossugar_trans"/>
</dbReference>
<organism evidence="2 3">
    <name type="scientific">Chitinophaga parva</name>
    <dbReference type="NCBI Taxonomy" id="2169414"/>
    <lineage>
        <taxon>Bacteria</taxon>
        <taxon>Pseudomonadati</taxon>
        <taxon>Bacteroidota</taxon>
        <taxon>Chitinophagia</taxon>
        <taxon>Chitinophagales</taxon>
        <taxon>Chitinophagaceae</taxon>
        <taxon>Chitinophaga</taxon>
    </lineage>
</organism>
<evidence type="ECO:0000259" key="1">
    <source>
        <dbReference type="Pfam" id="PF00483"/>
    </source>
</evidence>
<dbReference type="EMBL" id="QCYK01000002">
    <property type="protein sequence ID" value="PUZ26464.1"/>
    <property type="molecule type" value="Genomic_DNA"/>
</dbReference>
<evidence type="ECO:0000313" key="3">
    <source>
        <dbReference type="Proteomes" id="UP000244450"/>
    </source>
</evidence>
<dbReference type="CDD" id="cd06915">
    <property type="entry name" value="NTP_transferase_WcbM_like"/>
    <property type="match status" value="1"/>
</dbReference>
<comment type="caution">
    <text evidence="2">The sequence shown here is derived from an EMBL/GenBank/DDBJ whole genome shotgun (WGS) entry which is preliminary data.</text>
</comment>
<sequence length="233" mass="25776">MRECMILAGGFGTRLRSVVADKPKCLAPMGNHPFLYYLFQYLHAQGFEHAVLSLGYLSEQVIAWCNDNPLPLRVSFAVEQEPLGTGGAILHAMPYLADDTFAVFNGDTFFDVAMADMLAFAQQHNSKLTLALKPMEKFDRYGSIALNGEGRITAFREKQYQEKGLINGGVYLASQEYLKSLALPTAFSFEKTVLEPQATAGGLLGFISDTYFIDIGIPEDFTKAGIDLVKMYQ</sequence>
<keyword evidence="2" id="KW-0808">Transferase</keyword>
<feature type="domain" description="Nucleotidyl transferase" evidence="1">
    <location>
        <begin position="5"/>
        <end position="225"/>
    </location>
</feature>
<keyword evidence="3" id="KW-1185">Reference proteome</keyword>
<name>A0A2T7BJN5_9BACT</name>
<gene>
    <name evidence="2" type="ORF">DCC81_17525</name>
</gene>
<evidence type="ECO:0000313" key="2">
    <source>
        <dbReference type="EMBL" id="PUZ26464.1"/>
    </source>
</evidence>
<dbReference type="AlphaFoldDB" id="A0A2T7BJN5"/>
<proteinExistence type="predicted"/>
<dbReference type="PANTHER" id="PTHR22572">
    <property type="entry name" value="SUGAR-1-PHOSPHATE GUANYL TRANSFERASE"/>
    <property type="match status" value="1"/>
</dbReference>
<dbReference type="SUPFAM" id="SSF53448">
    <property type="entry name" value="Nucleotide-diphospho-sugar transferases"/>
    <property type="match status" value="1"/>
</dbReference>
<dbReference type="Gene3D" id="3.90.550.10">
    <property type="entry name" value="Spore Coat Polysaccharide Biosynthesis Protein SpsA, Chain A"/>
    <property type="match status" value="1"/>
</dbReference>